<dbReference type="CDD" id="cd01106">
    <property type="entry name" value="HTH_TipAL-Mta"/>
    <property type="match status" value="1"/>
</dbReference>
<keyword evidence="5" id="KW-0175">Coiled coil</keyword>
<evidence type="ECO:0000256" key="3">
    <source>
        <dbReference type="ARBA" id="ARBA00023159"/>
    </source>
</evidence>
<keyword evidence="3" id="KW-0010">Activator</keyword>
<comment type="caution">
    <text evidence="7">The sequence shown here is derived from an EMBL/GenBank/DDBJ whole genome shotgun (WGS) entry which is preliminary data.</text>
</comment>
<evidence type="ECO:0000259" key="6">
    <source>
        <dbReference type="PROSITE" id="PS50937"/>
    </source>
</evidence>
<evidence type="ECO:0000256" key="1">
    <source>
        <dbReference type="ARBA" id="ARBA00023015"/>
    </source>
</evidence>
<dbReference type="Gene3D" id="1.10.490.50">
    <property type="entry name" value="Antibiotic binding domain of TipA-like multidrug resistance regulators"/>
    <property type="match status" value="1"/>
</dbReference>
<evidence type="ECO:0000256" key="4">
    <source>
        <dbReference type="ARBA" id="ARBA00023163"/>
    </source>
</evidence>
<dbReference type="Proteomes" id="UP000621560">
    <property type="component" value="Unassembled WGS sequence"/>
</dbReference>
<keyword evidence="8" id="KW-1185">Reference proteome</keyword>
<name>A0A927GTQ6_9BACL</name>
<dbReference type="Pfam" id="PF07739">
    <property type="entry name" value="TipAS"/>
    <property type="match status" value="1"/>
</dbReference>
<dbReference type="Pfam" id="PF13411">
    <property type="entry name" value="MerR_1"/>
    <property type="match status" value="1"/>
</dbReference>
<dbReference type="PRINTS" id="PR00040">
    <property type="entry name" value="HTHMERR"/>
</dbReference>
<dbReference type="GO" id="GO:0003700">
    <property type="term" value="F:DNA-binding transcription factor activity"/>
    <property type="evidence" value="ECO:0007669"/>
    <property type="project" value="InterPro"/>
</dbReference>
<dbReference type="PROSITE" id="PS50937">
    <property type="entry name" value="HTH_MERR_2"/>
    <property type="match status" value="1"/>
</dbReference>
<accession>A0A927GTQ6</accession>
<protein>
    <submittedName>
        <fullName evidence="7">MerR family transcriptional regulator</fullName>
    </submittedName>
</protein>
<dbReference type="PANTHER" id="PTHR30204:SF90">
    <property type="entry name" value="HTH-TYPE TRANSCRIPTIONAL ACTIVATOR MTA"/>
    <property type="match status" value="1"/>
</dbReference>
<dbReference type="AlphaFoldDB" id="A0A927GTQ6"/>
<organism evidence="7 8">
    <name type="scientific">Paenibacillus sabuli</name>
    <dbReference type="NCBI Taxonomy" id="2772509"/>
    <lineage>
        <taxon>Bacteria</taxon>
        <taxon>Bacillati</taxon>
        <taxon>Bacillota</taxon>
        <taxon>Bacilli</taxon>
        <taxon>Bacillales</taxon>
        <taxon>Paenibacillaceae</taxon>
        <taxon>Paenibacillus</taxon>
    </lineage>
</organism>
<dbReference type="RefSeq" id="WP_190920656.1">
    <property type="nucleotide sequence ID" value="NZ_JACXIZ010000041.1"/>
</dbReference>
<proteinExistence type="predicted"/>
<sequence>MEYTVQKLARLAGVSARTLRYYDEIGLLKPARVNSSGYRIYGPEEVDLLQQIRFYCELGVKLEDVRAILASPEHDALGALRSHREHLLNERRQLDALIRNLERTLAVKEGRGSMTDDQKFEGFKKKMVEDNEAQYGGETRSRYGDEVVEQANAKLLGMTKAQHEEQERLTEELYTTLAEAVRTGDPASEQAQRAAELHKQWLSFYWPTYTKEAHAGVAQMYVDDPRFTAHYDAKQPGTAVFLRDAVRIFTST</sequence>
<evidence type="ECO:0000313" key="8">
    <source>
        <dbReference type="Proteomes" id="UP000621560"/>
    </source>
</evidence>
<evidence type="ECO:0000313" key="7">
    <source>
        <dbReference type="EMBL" id="MBD2847546.1"/>
    </source>
</evidence>
<keyword evidence="4" id="KW-0804">Transcription</keyword>
<dbReference type="InterPro" id="IPR036244">
    <property type="entry name" value="TipA-like_antibiotic-bd"/>
</dbReference>
<dbReference type="SMART" id="SM00422">
    <property type="entry name" value="HTH_MERR"/>
    <property type="match status" value="1"/>
</dbReference>
<dbReference type="Gene3D" id="1.10.1660.10">
    <property type="match status" value="1"/>
</dbReference>
<dbReference type="GO" id="GO:0003677">
    <property type="term" value="F:DNA binding"/>
    <property type="evidence" value="ECO:0007669"/>
    <property type="project" value="UniProtKB-KW"/>
</dbReference>
<gene>
    <name evidence="7" type="ORF">IDH44_20340</name>
</gene>
<dbReference type="SUPFAM" id="SSF89082">
    <property type="entry name" value="Antibiotic binding domain of TipA-like multidrug resistance regulators"/>
    <property type="match status" value="1"/>
</dbReference>
<dbReference type="InterPro" id="IPR009061">
    <property type="entry name" value="DNA-bd_dom_put_sf"/>
</dbReference>
<dbReference type="PANTHER" id="PTHR30204">
    <property type="entry name" value="REDOX-CYCLING DRUG-SENSING TRANSCRIPTIONAL ACTIVATOR SOXR"/>
    <property type="match status" value="1"/>
</dbReference>
<dbReference type="EMBL" id="JACXIZ010000041">
    <property type="protein sequence ID" value="MBD2847546.1"/>
    <property type="molecule type" value="Genomic_DNA"/>
</dbReference>
<evidence type="ECO:0000256" key="2">
    <source>
        <dbReference type="ARBA" id="ARBA00023125"/>
    </source>
</evidence>
<feature type="domain" description="HTH merR-type" evidence="6">
    <location>
        <begin position="1"/>
        <end position="71"/>
    </location>
</feature>
<keyword evidence="1" id="KW-0805">Transcription regulation</keyword>
<feature type="coiled-coil region" evidence="5">
    <location>
        <begin position="80"/>
        <end position="111"/>
    </location>
</feature>
<keyword evidence="2" id="KW-0238">DNA-binding</keyword>
<dbReference type="InterPro" id="IPR000551">
    <property type="entry name" value="MerR-type_HTH_dom"/>
</dbReference>
<evidence type="ECO:0000256" key="5">
    <source>
        <dbReference type="SAM" id="Coils"/>
    </source>
</evidence>
<dbReference type="SUPFAM" id="SSF46955">
    <property type="entry name" value="Putative DNA-binding domain"/>
    <property type="match status" value="1"/>
</dbReference>
<reference evidence="7" key="1">
    <citation type="submission" date="2020-09" db="EMBL/GenBank/DDBJ databases">
        <title>A novel bacterium of genus Paenibacillus, isolated from South China Sea.</title>
        <authorList>
            <person name="Huang H."/>
            <person name="Mo K."/>
            <person name="Hu Y."/>
        </authorList>
    </citation>
    <scope>NUCLEOTIDE SEQUENCE</scope>
    <source>
        <strain evidence="7">IB182496</strain>
    </source>
</reference>
<dbReference type="InterPro" id="IPR012925">
    <property type="entry name" value="TipAS_dom"/>
</dbReference>
<dbReference type="InterPro" id="IPR047057">
    <property type="entry name" value="MerR_fam"/>
</dbReference>